<evidence type="ECO:0000256" key="1">
    <source>
        <dbReference type="ARBA" id="ARBA00007705"/>
    </source>
</evidence>
<dbReference type="Gene3D" id="3.30.420.10">
    <property type="entry name" value="Ribonuclease H-like superfamily/Ribonuclease H"/>
    <property type="match status" value="1"/>
</dbReference>
<dbReference type="Gene3D" id="1.10.150.20">
    <property type="entry name" value="5' to 3' exonuclease, C-terminal subdomain"/>
    <property type="match status" value="2"/>
</dbReference>
<dbReference type="InterPro" id="IPR001098">
    <property type="entry name" value="DNA-dir_DNA_pol_A_palm_dom"/>
</dbReference>
<sequence length="872" mass="98449">MNKILLVDGHSIAYRAFYGQARSGQLTAPDGTPTGAVYTFINMLLRFIDQVEPTHIAVLFDTSDPTFRTGAYAAYKANRSQMPDDLIVQMPLITKILEAMNIKVISKSGYEADDLIGTLSLKFADENNHVYILSGDRDDLQLLSDNISQIYPGQRGKTTIYTPEKVKEDYGIEVSQIVDMKALMGDSSDNIPGVKGIGEKTAIKLLQEYPSLDEIYINLESIKGSNQKKLDSGKEVAYLSYDLAKIDRDVEIDCDLDHIIKQNPNKEELSDIFIKLGFSSLVSKFNLKDIVQSKIDLTRQDVRVFELSQDQLLEQFKNKDFAILNLVKNKNSETYTVSLNNSVDSVFVASLLKDEVRDLILSFANHDTLLVTYDWKKIFKEFNVFLSNKIVDLSILAYLLNYEVDGKSESEIFSTVMNREILLGNVVESKLDKLKLDKSTLDIVSLASESLELYENLNKDCNEKNLIELAEKIEFPLISVLARMEVLGVKVEADILRKLGDEFEKTAEGLAEKIYAEANYKFNINSSKQLAEVLYEKMGIVSSKKTPSGAYSTAADVLEDLAVANPIVSDVLNYRKVTKLQSTFTDGLLKEIAEDGRIHSIFHQKLTTTGRLSSSNPNLQNIPTRDEEGRKIRKAFVPKPGYKFIDADYSQIELRLLAELSGDETLLNYFKNDKDIHTETAANIFNIPAEQVTHLQRSMAKTVNFSIIYGISAFSLSKDLKISVKAANEYIDAYYELFSEVKPYMQSLIDFAYENGYVETYFSRRRYIPELKEKNFNKRKFGERAAMNAPIQGTAADIMKLAMINLSSAIEEADLDAEILIQVHDEVLIEVKEEDVESCQKLVKEVLESVVDFKVPLKADVQIGENWYESKD</sequence>
<evidence type="ECO:0000256" key="5">
    <source>
        <dbReference type="ARBA" id="ARBA00022695"/>
    </source>
</evidence>
<keyword evidence="5 13" id="KW-0548">Nucleotidyltransferase</keyword>
<dbReference type="SMART" id="SM00475">
    <property type="entry name" value="53EXOc"/>
    <property type="match status" value="1"/>
</dbReference>
<evidence type="ECO:0000256" key="9">
    <source>
        <dbReference type="ARBA" id="ARBA00023125"/>
    </source>
</evidence>
<evidence type="ECO:0000256" key="13">
    <source>
        <dbReference type="RuleBase" id="RU004460"/>
    </source>
</evidence>
<keyword evidence="6 13" id="KW-0235">DNA replication</keyword>
<evidence type="ECO:0000256" key="11">
    <source>
        <dbReference type="ARBA" id="ARBA00049244"/>
    </source>
</evidence>
<dbReference type="InterPro" id="IPR002421">
    <property type="entry name" value="5-3_exonuclease"/>
</dbReference>
<dbReference type="Proteomes" id="UP000237947">
    <property type="component" value="Chromosome"/>
</dbReference>
<keyword evidence="8 13" id="KW-0239">DNA-directed DNA polymerase</keyword>
<dbReference type="InterPro" id="IPR036397">
    <property type="entry name" value="RNaseH_sf"/>
</dbReference>
<dbReference type="InterPro" id="IPR008918">
    <property type="entry name" value="HhH2"/>
</dbReference>
<dbReference type="CDD" id="cd08637">
    <property type="entry name" value="DNA_pol_A_pol_I_C"/>
    <property type="match status" value="1"/>
</dbReference>
<evidence type="ECO:0000259" key="14">
    <source>
        <dbReference type="SMART" id="SM00475"/>
    </source>
</evidence>
<dbReference type="OrthoDB" id="9806424at2"/>
<dbReference type="InterPro" id="IPR020045">
    <property type="entry name" value="DNA_polI_H3TH"/>
</dbReference>
<dbReference type="SUPFAM" id="SSF56672">
    <property type="entry name" value="DNA/RNA polymerases"/>
    <property type="match status" value="1"/>
</dbReference>
<dbReference type="SUPFAM" id="SSF88723">
    <property type="entry name" value="PIN domain-like"/>
    <property type="match status" value="1"/>
</dbReference>
<keyword evidence="7 13" id="KW-0227">DNA damage</keyword>
<evidence type="ECO:0000256" key="6">
    <source>
        <dbReference type="ARBA" id="ARBA00022705"/>
    </source>
</evidence>
<dbReference type="InterPro" id="IPR029060">
    <property type="entry name" value="PIN-like_dom_sf"/>
</dbReference>
<evidence type="ECO:0000256" key="12">
    <source>
        <dbReference type="NCBIfam" id="TIGR00593"/>
    </source>
</evidence>
<feature type="domain" description="DNA-directed DNA polymerase family A palm" evidence="15">
    <location>
        <begin position="629"/>
        <end position="835"/>
    </location>
</feature>
<dbReference type="GO" id="GO:0003887">
    <property type="term" value="F:DNA-directed DNA polymerase activity"/>
    <property type="evidence" value="ECO:0007669"/>
    <property type="project" value="UniProtKB-UniRule"/>
</dbReference>
<dbReference type="SMART" id="SM00279">
    <property type="entry name" value="HhH2"/>
    <property type="match status" value="1"/>
</dbReference>
<dbReference type="PANTHER" id="PTHR10133">
    <property type="entry name" value="DNA POLYMERASE I"/>
    <property type="match status" value="1"/>
</dbReference>
<dbReference type="NCBIfam" id="NF004397">
    <property type="entry name" value="PRK05755.1"/>
    <property type="match status" value="1"/>
</dbReference>
<dbReference type="InterPro" id="IPR018320">
    <property type="entry name" value="DNA_polymerase_1"/>
</dbReference>
<dbReference type="SMART" id="SM00482">
    <property type="entry name" value="POLAc"/>
    <property type="match status" value="1"/>
</dbReference>
<evidence type="ECO:0000256" key="4">
    <source>
        <dbReference type="ARBA" id="ARBA00022679"/>
    </source>
</evidence>
<evidence type="ECO:0000313" key="16">
    <source>
        <dbReference type="EMBL" id="AVM42266.1"/>
    </source>
</evidence>
<evidence type="ECO:0000256" key="3">
    <source>
        <dbReference type="ARBA" id="ARBA00020311"/>
    </source>
</evidence>
<evidence type="ECO:0000256" key="8">
    <source>
        <dbReference type="ARBA" id="ARBA00022932"/>
    </source>
</evidence>
<dbReference type="RefSeq" id="WP_106012249.1">
    <property type="nucleotide sequence ID" value="NZ_CP027226.1"/>
</dbReference>
<keyword evidence="13" id="KW-0269">Exonuclease</keyword>
<proteinExistence type="inferred from homology"/>
<feature type="domain" description="5'-3' exonuclease" evidence="14">
    <location>
        <begin position="2"/>
        <end position="262"/>
    </location>
</feature>
<keyword evidence="10 13" id="KW-0234">DNA repair</keyword>
<keyword evidence="9 13" id="KW-0238">DNA-binding</keyword>
<dbReference type="Gene3D" id="1.20.1060.10">
    <property type="entry name" value="Taq DNA Polymerase, Chain T, domain 4"/>
    <property type="match status" value="1"/>
</dbReference>
<dbReference type="AlphaFoldDB" id="A0A2S0KML2"/>
<comment type="similarity">
    <text evidence="1 13">Belongs to the DNA polymerase type-A family.</text>
</comment>
<evidence type="ECO:0000313" key="17">
    <source>
        <dbReference type="Proteomes" id="UP000237947"/>
    </source>
</evidence>
<comment type="subunit">
    <text evidence="13">Single-chain monomer with multiple functions.</text>
</comment>
<reference evidence="17" key="1">
    <citation type="submission" date="2018-02" db="EMBL/GenBank/DDBJ databases">
        <authorList>
            <person name="Holder M.E."/>
            <person name="Ajami N.J."/>
            <person name="Petrosino J.F."/>
        </authorList>
    </citation>
    <scope>NUCLEOTIDE SEQUENCE [LARGE SCALE GENOMIC DNA]</scope>
    <source>
        <strain evidence="17">CCUG 47711</strain>
    </source>
</reference>
<dbReference type="KEGG" id="fsa:C5Q98_03025"/>
<dbReference type="Pfam" id="PF02739">
    <property type="entry name" value="5_3_exonuc_N"/>
    <property type="match status" value="1"/>
</dbReference>
<dbReference type="SUPFAM" id="SSF47807">
    <property type="entry name" value="5' to 3' exonuclease, C-terminal subdomain"/>
    <property type="match status" value="1"/>
</dbReference>
<evidence type="ECO:0000259" key="15">
    <source>
        <dbReference type="SMART" id="SM00482"/>
    </source>
</evidence>
<dbReference type="InterPro" id="IPR002298">
    <property type="entry name" value="DNA_polymerase_A"/>
</dbReference>
<keyword evidence="17" id="KW-1185">Reference proteome</keyword>
<dbReference type="PANTHER" id="PTHR10133:SF27">
    <property type="entry name" value="DNA POLYMERASE NU"/>
    <property type="match status" value="1"/>
</dbReference>
<evidence type="ECO:0000256" key="7">
    <source>
        <dbReference type="ARBA" id="ARBA00022763"/>
    </source>
</evidence>
<evidence type="ECO:0000256" key="2">
    <source>
        <dbReference type="ARBA" id="ARBA00012417"/>
    </source>
</evidence>
<dbReference type="GO" id="GO:0006302">
    <property type="term" value="P:double-strand break repair"/>
    <property type="evidence" value="ECO:0007669"/>
    <property type="project" value="TreeGrafter"/>
</dbReference>
<dbReference type="GO" id="GO:0008409">
    <property type="term" value="F:5'-3' exonuclease activity"/>
    <property type="evidence" value="ECO:0007669"/>
    <property type="project" value="UniProtKB-UniRule"/>
</dbReference>
<dbReference type="InterPro" id="IPR043502">
    <property type="entry name" value="DNA/RNA_pol_sf"/>
</dbReference>
<dbReference type="EC" id="2.7.7.7" evidence="2 12"/>
<dbReference type="FunFam" id="1.10.150.20:FF:000002">
    <property type="entry name" value="DNA polymerase I"/>
    <property type="match status" value="1"/>
</dbReference>
<protein>
    <recommendedName>
        <fullName evidence="3 12">DNA polymerase I</fullName>
        <ecNumber evidence="2 12">2.7.7.7</ecNumber>
    </recommendedName>
</protein>
<comment type="function">
    <text evidence="13">In addition to polymerase activity, this DNA polymerase exhibits 5'-3' exonuclease activity.</text>
</comment>
<evidence type="ECO:0000256" key="10">
    <source>
        <dbReference type="ARBA" id="ARBA00023204"/>
    </source>
</evidence>
<dbReference type="CDD" id="cd09898">
    <property type="entry name" value="H3TH_53EXO"/>
    <property type="match status" value="1"/>
</dbReference>
<dbReference type="FunFam" id="1.10.150.20:FF:000003">
    <property type="entry name" value="DNA polymerase I"/>
    <property type="match status" value="1"/>
</dbReference>
<keyword evidence="13" id="KW-0378">Hydrolase</keyword>
<dbReference type="GO" id="GO:0006261">
    <property type="term" value="P:DNA-templated DNA replication"/>
    <property type="evidence" value="ECO:0007669"/>
    <property type="project" value="UniProtKB-UniRule"/>
</dbReference>
<dbReference type="CDD" id="cd09859">
    <property type="entry name" value="PIN_53EXO"/>
    <property type="match status" value="1"/>
</dbReference>
<organism evidence="16 17">
    <name type="scientific">Fastidiosipila sanguinis</name>
    <dbReference type="NCBI Taxonomy" id="236753"/>
    <lineage>
        <taxon>Bacteria</taxon>
        <taxon>Bacillati</taxon>
        <taxon>Bacillota</taxon>
        <taxon>Clostridia</taxon>
        <taxon>Eubacteriales</taxon>
        <taxon>Oscillospiraceae</taxon>
        <taxon>Fastidiosipila</taxon>
    </lineage>
</organism>
<dbReference type="EMBL" id="CP027226">
    <property type="protein sequence ID" value="AVM42266.1"/>
    <property type="molecule type" value="Genomic_DNA"/>
</dbReference>
<name>A0A2S0KML2_9FIRM</name>
<dbReference type="FunFam" id="1.20.1060.10:FF:000001">
    <property type="entry name" value="DNA polymerase I"/>
    <property type="match status" value="1"/>
</dbReference>
<dbReference type="Pfam" id="PF00476">
    <property type="entry name" value="DNA_pol_A"/>
    <property type="match status" value="1"/>
</dbReference>
<dbReference type="Pfam" id="PF01367">
    <property type="entry name" value="5_3_exonuc"/>
    <property type="match status" value="1"/>
</dbReference>
<comment type="catalytic activity">
    <reaction evidence="11 13">
        <text>DNA(n) + a 2'-deoxyribonucleoside 5'-triphosphate = DNA(n+1) + diphosphate</text>
        <dbReference type="Rhea" id="RHEA:22508"/>
        <dbReference type="Rhea" id="RHEA-COMP:17339"/>
        <dbReference type="Rhea" id="RHEA-COMP:17340"/>
        <dbReference type="ChEBI" id="CHEBI:33019"/>
        <dbReference type="ChEBI" id="CHEBI:61560"/>
        <dbReference type="ChEBI" id="CHEBI:173112"/>
        <dbReference type="EC" id="2.7.7.7"/>
    </reaction>
</comment>
<gene>
    <name evidence="13" type="primary">polA</name>
    <name evidence="16" type="ORF">C5Q98_03025</name>
</gene>
<dbReference type="Gene3D" id="3.30.70.370">
    <property type="match status" value="1"/>
</dbReference>
<dbReference type="GO" id="GO:0003677">
    <property type="term" value="F:DNA binding"/>
    <property type="evidence" value="ECO:0007669"/>
    <property type="project" value="UniProtKB-UniRule"/>
</dbReference>
<keyword evidence="13" id="KW-0540">Nuclease</keyword>
<dbReference type="NCBIfam" id="TIGR00593">
    <property type="entry name" value="pola"/>
    <property type="match status" value="1"/>
</dbReference>
<accession>A0A2S0KML2</accession>
<dbReference type="InterPro" id="IPR036279">
    <property type="entry name" value="5-3_exonuclease_C_sf"/>
</dbReference>
<dbReference type="InterPro" id="IPR020046">
    <property type="entry name" value="5-3_exonucl_a-hlix_arch_N"/>
</dbReference>
<dbReference type="PRINTS" id="PR00868">
    <property type="entry name" value="DNAPOLI"/>
</dbReference>
<keyword evidence="4 13" id="KW-0808">Transferase</keyword>
<dbReference type="Gene3D" id="3.40.50.1010">
    <property type="entry name" value="5'-nuclease"/>
    <property type="match status" value="1"/>
</dbReference>